<feature type="coiled-coil region" evidence="1">
    <location>
        <begin position="304"/>
        <end position="497"/>
    </location>
</feature>
<dbReference type="OMA" id="WIHISAI"/>
<organism evidence="3 4">
    <name type="scientific">Stylonychia lemnae</name>
    <name type="common">Ciliate</name>
    <dbReference type="NCBI Taxonomy" id="5949"/>
    <lineage>
        <taxon>Eukaryota</taxon>
        <taxon>Sar</taxon>
        <taxon>Alveolata</taxon>
        <taxon>Ciliophora</taxon>
        <taxon>Intramacronucleata</taxon>
        <taxon>Spirotrichea</taxon>
        <taxon>Stichotrichia</taxon>
        <taxon>Sporadotrichida</taxon>
        <taxon>Oxytrichidae</taxon>
        <taxon>Stylonychinae</taxon>
        <taxon>Stylonychia</taxon>
    </lineage>
</organism>
<dbReference type="OrthoDB" id="194112at2759"/>
<feature type="coiled-coil region" evidence="1">
    <location>
        <begin position="986"/>
        <end position="1037"/>
    </location>
</feature>
<feature type="coiled-coil region" evidence="1">
    <location>
        <begin position="600"/>
        <end position="814"/>
    </location>
</feature>
<evidence type="ECO:0000313" key="4">
    <source>
        <dbReference type="Proteomes" id="UP000039865"/>
    </source>
</evidence>
<reference evidence="3 4" key="1">
    <citation type="submission" date="2014-06" db="EMBL/GenBank/DDBJ databases">
        <authorList>
            <person name="Swart Estienne"/>
        </authorList>
    </citation>
    <scope>NUCLEOTIDE SEQUENCE [LARGE SCALE GENOMIC DNA]</scope>
    <source>
        <strain evidence="3 4">130c</strain>
    </source>
</reference>
<evidence type="ECO:0000256" key="1">
    <source>
        <dbReference type="SAM" id="Coils"/>
    </source>
</evidence>
<keyword evidence="1" id="KW-0175">Coiled coil</keyword>
<evidence type="ECO:0000313" key="3">
    <source>
        <dbReference type="EMBL" id="CDW87983.1"/>
    </source>
</evidence>
<protein>
    <submittedName>
        <fullName evidence="3">Uncharacterized protein</fullName>
    </submittedName>
</protein>
<feature type="region of interest" description="Disordered" evidence="2">
    <location>
        <begin position="18"/>
        <end position="37"/>
    </location>
</feature>
<keyword evidence="4" id="KW-1185">Reference proteome</keyword>
<dbReference type="Proteomes" id="UP000039865">
    <property type="component" value="Unassembled WGS sequence"/>
</dbReference>
<gene>
    <name evidence="3" type="primary">Contig2602.g2798</name>
    <name evidence="3" type="ORF">STYLEM_17098</name>
</gene>
<sequence>MMMPSPQYNLIEEIGTDGMEYTPSASSNRNNPPQQYQQTDFSAQSIGKGVNNNVNTFTIDHSNSQLDSNDAYLNHQYSLIQRDQQTRHPQVSMRNNSMQKTPSVHISLGAQAQGDQQNYSSSKSFQRNLQTPAFQSMNNSSDILPSNQSMMQNHQQSQQQAMIDSLTLKIKQQAEKLQFLENYKTLCERRIKDYDSNHQLPVLPSHIGQSISSTTRNQNNEGVLHQRISDLQLELSKSQDLRSRLQQVEESLRLETLQNEEQRAYIQVLRESLDQKLTQMGMIFKSNQMHNTGFNSNVDGYIQLLNLQRQYDQSLKENQRLQKIIQDQQQKFSETEIIINNSYQNQINDLKNQHLLDYNNLNEKLNSVRSKKKGLKQEKNQLLDFVEESLHKQQQEEQIKTELQSNLRDRDSLINQLQLQIEDVNRDKQNLDSLLTQVQHNLRTMRDEKEKQQKIIGDLNSMNEENDQNIKDLKEILRDLEEQLASLKAQTNEKERQLSDKSLDVRRLETDNSRKDREIESMIRTQNDMSREKTSMIDLLKGQLDDQTKKAMALQDANYQLQKTLNATQYELDGLIKQFETISQSYKLQTNEFVIIKKQLQESQVEIDQRTRTYNDLKNKESQLQRELQDLYGSLSNKSKIVKDQELRLMKTLQEKDEELQNLIRKYETLMDQSKEQTNKINYLERVREEKDQETDKLKSTIELKKNIIEDMQQQLSRTRADLETQHMTTQRTLNLAQTDLEKKDQDYQMQLTKTQEELRQIREQKNLAERVLDDKSFKLREIEVEKLKLDDKVRRLESELGKLETRFSRDKDRSTSVQEELDRLRGQRVDDALLIESLRASQENLRTGMNDLIGIFSSFQPYLDHIVSQEASGIDLATKELTTLYEQISQLKVVKNDQEINAQIMLLKDCLTSFIVYTKSINRQNKEQLTNTFQLTQQHKQTNPNNQSYLDSPPQKEDWNVPQRINKLAYQQAYANQIEDDSANIMRLQATNENLKLSLEQLNQEKEKMYQLKSKFESLEEQLTNDKEHINHLETLIRKLIAIKSLDPKLQRVMSDMFLNLRDIILLKTDKGAQVRGLMQKEQRYHTLNKANVGGLQTYQREISLLKGSIERERQNIKELDQRIEEHSRRQEILQEEMQNLDLVLANKENQLDIQSYGLLQENHELKKQNEKVSQDKEWAERRLQELEDQLNRFNMPFGSRKDTIEKDINQQAFEGQEDNQRLHWQKKKEYQTFVNESNYDSLANPHRDNNYIDIVSQKHQPFNRQQSPDRKPLGLGNNIGGAVGNSTVLGQDSYSLEGYVAQKQGMQKKNLDGEFRSVGQTKVAPYAIREESYPSLLSPAQSNYNQNERTGNYTYNQHSLEQYEFANSSALINNQRSGYHQNIPQHSHQVSIGGESDQQATSQLKNKIQQVKSMFNQIRKNIDE</sequence>
<name>A0A078B3A6_STYLE</name>
<feature type="compositionally biased region" description="Polar residues" evidence="2">
    <location>
        <begin position="23"/>
        <end position="37"/>
    </location>
</feature>
<dbReference type="InParanoid" id="A0A078B3A6"/>
<accession>A0A078B3A6</accession>
<dbReference type="EMBL" id="CCKQ01016109">
    <property type="protein sequence ID" value="CDW87983.1"/>
    <property type="molecule type" value="Genomic_DNA"/>
</dbReference>
<evidence type="ECO:0000256" key="2">
    <source>
        <dbReference type="SAM" id="MobiDB-lite"/>
    </source>
</evidence>
<proteinExistence type="predicted"/>
<feature type="coiled-coil region" evidence="1">
    <location>
        <begin position="1097"/>
        <end position="1191"/>
    </location>
</feature>